<dbReference type="Pfam" id="PF01595">
    <property type="entry name" value="CNNM"/>
    <property type="match status" value="1"/>
</dbReference>
<evidence type="ECO:0000256" key="1">
    <source>
        <dbReference type="ARBA" id="ARBA00004651"/>
    </source>
</evidence>
<reference evidence="15" key="1">
    <citation type="journal article" date="2021" name="Microbiology">
        <title>Metagenomic Analysis of the Microbial Community in the Underground Coal Fire Area (Kemerovo Region, Russia) Revealed Predominance of Thermophilic Members of the Phyla Deinococcus-thermus, Aquificae, and Firmicutes.</title>
        <authorList>
            <person name="Kadnikov V."/>
            <person name="Mardanov A.V."/>
            <person name="Beletsky A.V."/>
            <person name="Karnachuk O.V."/>
            <person name="Ravin N.V."/>
        </authorList>
    </citation>
    <scope>NUCLEOTIDE SEQUENCE</scope>
    <source>
        <strain evidence="15">RBS10-49</strain>
    </source>
</reference>
<evidence type="ECO:0000256" key="8">
    <source>
        <dbReference type="ARBA" id="ARBA00023136"/>
    </source>
</evidence>
<feature type="compositionally biased region" description="Gly residues" evidence="11">
    <location>
        <begin position="1"/>
        <end position="11"/>
    </location>
</feature>
<dbReference type="InterPro" id="IPR046342">
    <property type="entry name" value="CBS_dom_sf"/>
</dbReference>
<evidence type="ECO:0000313" key="16">
    <source>
        <dbReference type="Proteomes" id="UP000748108"/>
    </source>
</evidence>
<evidence type="ECO:0000256" key="4">
    <source>
        <dbReference type="ARBA" id="ARBA00022692"/>
    </source>
</evidence>
<dbReference type="InterPro" id="IPR051676">
    <property type="entry name" value="UPF0053_domain"/>
</dbReference>
<keyword evidence="8 10" id="KW-0472">Membrane</keyword>
<evidence type="ECO:0000256" key="11">
    <source>
        <dbReference type="SAM" id="MobiDB-lite"/>
    </source>
</evidence>
<evidence type="ECO:0000256" key="10">
    <source>
        <dbReference type="PROSITE-ProRule" id="PRU01193"/>
    </source>
</evidence>
<dbReference type="InterPro" id="IPR002550">
    <property type="entry name" value="CNNM"/>
</dbReference>
<evidence type="ECO:0000256" key="5">
    <source>
        <dbReference type="ARBA" id="ARBA00022737"/>
    </source>
</evidence>
<evidence type="ECO:0000256" key="2">
    <source>
        <dbReference type="ARBA" id="ARBA00006337"/>
    </source>
</evidence>
<proteinExistence type="inferred from homology"/>
<comment type="subcellular location">
    <subcellularLocation>
        <location evidence="1">Cell membrane</location>
        <topology evidence="1">Multi-pass membrane protein</topology>
    </subcellularLocation>
</comment>
<evidence type="ECO:0000256" key="12">
    <source>
        <dbReference type="SAM" id="Phobius"/>
    </source>
</evidence>
<comment type="caution">
    <text evidence="15">The sequence shown here is derived from an EMBL/GenBank/DDBJ whole genome shotgun (WGS) entry which is preliminary data.</text>
</comment>
<evidence type="ECO:0000259" key="14">
    <source>
        <dbReference type="PROSITE" id="PS51846"/>
    </source>
</evidence>
<dbReference type="PROSITE" id="PS51846">
    <property type="entry name" value="CNNM"/>
    <property type="match status" value="1"/>
</dbReference>
<dbReference type="InterPro" id="IPR044751">
    <property type="entry name" value="Ion_transp-like_CBS"/>
</dbReference>
<keyword evidence="4 10" id="KW-0812">Transmembrane</keyword>
<keyword evidence="3" id="KW-1003">Cell membrane</keyword>
<keyword evidence="6 10" id="KW-1133">Transmembrane helix</keyword>
<evidence type="ECO:0000259" key="13">
    <source>
        <dbReference type="PROSITE" id="PS51371"/>
    </source>
</evidence>
<feature type="domain" description="CNNM transmembrane" evidence="14">
    <location>
        <begin position="66"/>
        <end position="269"/>
    </location>
</feature>
<evidence type="ECO:0000256" key="6">
    <source>
        <dbReference type="ARBA" id="ARBA00022989"/>
    </source>
</evidence>
<organism evidence="15 16">
    <name type="scientific">Hydrogenibacillus schlegelii</name>
    <name type="common">Bacillus schlegelii</name>
    <dbReference type="NCBI Taxonomy" id="1484"/>
    <lineage>
        <taxon>Bacteria</taxon>
        <taxon>Bacillati</taxon>
        <taxon>Bacillota</taxon>
        <taxon>Bacilli</taxon>
        <taxon>Bacillales</taxon>
        <taxon>Bacillales Family X. Incertae Sedis</taxon>
        <taxon>Hydrogenibacillus</taxon>
    </lineage>
</organism>
<dbReference type="EMBL" id="JAHHQF010000058">
    <property type="protein sequence ID" value="MBT9282467.1"/>
    <property type="molecule type" value="Genomic_DNA"/>
</dbReference>
<dbReference type="Gene3D" id="3.10.580.10">
    <property type="entry name" value="CBS-domain"/>
    <property type="match status" value="1"/>
</dbReference>
<evidence type="ECO:0000256" key="7">
    <source>
        <dbReference type="ARBA" id="ARBA00023122"/>
    </source>
</evidence>
<dbReference type="PANTHER" id="PTHR43099">
    <property type="entry name" value="UPF0053 PROTEIN YRKA"/>
    <property type="match status" value="1"/>
</dbReference>
<feature type="region of interest" description="Disordered" evidence="11">
    <location>
        <begin position="1"/>
        <end position="64"/>
    </location>
</feature>
<name>A0A947CWN6_HYDSH</name>
<dbReference type="InterPro" id="IPR036318">
    <property type="entry name" value="FAD-bd_PCMH-like_sf"/>
</dbReference>
<dbReference type="PROSITE" id="PS51371">
    <property type="entry name" value="CBS"/>
    <property type="match status" value="2"/>
</dbReference>
<feature type="domain" description="CBS" evidence="13">
    <location>
        <begin position="349"/>
        <end position="406"/>
    </location>
</feature>
<dbReference type="SUPFAM" id="SSF56176">
    <property type="entry name" value="FAD-binding/transporter-associated domain-like"/>
    <property type="match status" value="1"/>
</dbReference>
<keyword evidence="7 9" id="KW-0129">CBS domain</keyword>
<accession>A0A947CWN6</accession>
<dbReference type="InterPro" id="IPR000644">
    <property type="entry name" value="CBS_dom"/>
</dbReference>
<evidence type="ECO:0000256" key="9">
    <source>
        <dbReference type="PROSITE-ProRule" id="PRU00703"/>
    </source>
</evidence>
<dbReference type="SMART" id="SM01091">
    <property type="entry name" value="CorC_HlyC"/>
    <property type="match status" value="1"/>
</dbReference>
<feature type="transmembrane region" description="Helical" evidence="12">
    <location>
        <begin position="74"/>
        <end position="95"/>
    </location>
</feature>
<dbReference type="AlphaFoldDB" id="A0A947CWN6"/>
<dbReference type="Gene3D" id="3.30.465.10">
    <property type="match status" value="1"/>
</dbReference>
<dbReference type="PANTHER" id="PTHR43099:SF2">
    <property type="entry name" value="UPF0053 PROTEIN YRKA"/>
    <property type="match status" value="1"/>
</dbReference>
<gene>
    <name evidence="15" type="ORF">KM312_07410</name>
</gene>
<protein>
    <submittedName>
        <fullName evidence="15">Hemolysin family protein</fullName>
    </submittedName>
</protein>
<comment type="similarity">
    <text evidence="2">Belongs to the UPF0053 family.</text>
</comment>
<dbReference type="GO" id="GO:0050660">
    <property type="term" value="F:flavin adenine dinucleotide binding"/>
    <property type="evidence" value="ECO:0007669"/>
    <property type="project" value="InterPro"/>
</dbReference>
<dbReference type="Proteomes" id="UP000748108">
    <property type="component" value="Unassembled WGS sequence"/>
</dbReference>
<dbReference type="InterPro" id="IPR005170">
    <property type="entry name" value="Transptr-assoc_dom"/>
</dbReference>
<dbReference type="Pfam" id="PF00571">
    <property type="entry name" value="CBS"/>
    <property type="match status" value="1"/>
</dbReference>
<dbReference type="InterPro" id="IPR016169">
    <property type="entry name" value="FAD-bd_PCMH_sub2"/>
</dbReference>
<keyword evidence="5" id="KW-0677">Repeat</keyword>
<dbReference type="Pfam" id="PF03471">
    <property type="entry name" value="CorC_HlyC"/>
    <property type="match status" value="1"/>
</dbReference>
<feature type="transmembrane region" description="Helical" evidence="12">
    <location>
        <begin position="123"/>
        <end position="145"/>
    </location>
</feature>
<feature type="region of interest" description="Disordered" evidence="11">
    <location>
        <begin position="494"/>
        <end position="517"/>
    </location>
</feature>
<dbReference type="SUPFAM" id="SSF54631">
    <property type="entry name" value="CBS-domain pair"/>
    <property type="match status" value="1"/>
</dbReference>
<dbReference type="FunFam" id="3.10.580.10:FF:000002">
    <property type="entry name" value="Magnesium/cobalt efflux protein CorC"/>
    <property type="match status" value="1"/>
</dbReference>
<feature type="domain" description="CBS" evidence="13">
    <location>
        <begin position="288"/>
        <end position="348"/>
    </location>
</feature>
<dbReference type="CDD" id="cd04590">
    <property type="entry name" value="CBS_pair_CorC_HlyC_assoc"/>
    <property type="match status" value="1"/>
</dbReference>
<feature type="transmembrane region" description="Helical" evidence="12">
    <location>
        <begin position="165"/>
        <end position="186"/>
    </location>
</feature>
<dbReference type="GO" id="GO:0005886">
    <property type="term" value="C:plasma membrane"/>
    <property type="evidence" value="ECO:0007669"/>
    <property type="project" value="UniProtKB-SubCell"/>
</dbReference>
<sequence length="517" mass="57704">MRFGGCRGRPAGGRAAPVGGRSGPPRTPDGSDGRIHGRGGGVRRARHRRVLQPENSGARRSKLDEPGVWSPGTLLWIAFFLLMNGYFVAIEFALVKVRQSRLEVLAEEGNAAARRVLEMIAELPRYLSAAQVGITLASLVLGWLGEPAMRALLWPLFQLLRLPEPLAGPLAIGAGFAVVTALHIVVGEQAPKVVAVHVAEQIALRSYGPLYYFYRVMRPFIALLDGATRLVVRLLGFDPGAGETAGHTEEELRLLVRESHESGLIDESEYDLVEGIFDFAETNAREIMVPRTEIECLYTGLSYEENMRIVREKLHTRYPLCDPDKDHIIGFIHIKDLWRHPEERDLKKLIRPITKVPESIPLVRLLKIMQKEKTQMTILIDEYGGTAGLVTLEDVLEEIVGEIQDEFDEERPEVEEAEGGAYSVDGRMLIEEFNERFGTAIHDDDYDTIGGWAYAHFDTPPSVGARFVFEGAHEFVIAEMDGLRVARLLYRRTPEAEAEKGPEEEGVAEEPRRAEAQ</sequence>
<evidence type="ECO:0000313" key="15">
    <source>
        <dbReference type="EMBL" id="MBT9282467.1"/>
    </source>
</evidence>
<evidence type="ECO:0000256" key="3">
    <source>
        <dbReference type="ARBA" id="ARBA00022475"/>
    </source>
</evidence>
<feature type="compositionally biased region" description="Basic residues" evidence="11">
    <location>
        <begin position="41"/>
        <end position="50"/>
    </location>
</feature>